<reference evidence="2" key="1">
    <citation type="journal article" date="2017" name="Nature">
        <title>The sunflower genome provides insights into oil metabolism, flowering and Asterid evolution.</title>
        <authorList>
            <person name="Badouin H."/>
            <person name="Gouzy J."/>
            <person name="Grassa C.J."/>
            <person name="Murat F."/>
            <person name="Staton S.E."/>
            <person name="Cottret L."/>
            <person name="Lelandais-Briere C."/>
            <person name="Owens G.L."/>
            <person name="Carrere S."/>
            <person name="Mayjonade B."/>
            <person name="Legrand L."/>
            <person name="Gill N."/>
            <person name="Kane N.C."/>
            <person name="Bowers J.E."/>
            <person name="Hubner S."/>
            <person name="Bellec A."/>
            <person name="Berard A."/>
            <person name="Berges H."/>
            <person name="Blanchet N."/>
            <person name="Boniface M.C."/>
            <person name="Brunel D."/>
            <person name="Catrice O."/>
            <person name="Chaidir N."/>
            <person name="Claudel C."/>
            <person name="Donnadieu C."/>
            <person name="Faraut T."/>
            <person name="Fievet G."/>
            <person name="Helmstetter N."/>
            <person name="King M."/>
            <person name="Knapp S.J."/>
            <person name="Lai Z."/>
            <person name="Le Paslier M.C."/>
            <person name="Lippi Y."/>
            <person name="Lorenzon L."/>
            <person name="Mandel J.R."/>
            <person name="Marage G."/>
            <person name="Marchand G."/>
            <person name="Marquand E."/>
            <person name="Bret-Mestries E."/>
            <person name="Morien E."/>
            <person name="Nambeesan S."/>
            <person name="Nguyen T."/>
            <person name="Pegot-Espagnet P."/>
            <person name="Pouilly N."/>
            <person name="Raftis F."/>
            <person name="Sallet E."/>
            <person name="Schiex T."/>
            <person name="Thomas J."/>
            <person name="Vandecasteele C."/>
            <person name="Vares D."/>
            <person name="Vear F."/>
            <person name="Vautrin S."/>
            <person name="Crespi M."/>
            <person name="Mangin B."/>
            <person name="Burke J.M."/>
            <person name="Salse J."/>
            <person name="Munos S."/>
            <person name="Vincourt P."/>
            <person name="Rieseberg L.H."/>
            <person name="Langlade N.B."/>
        </authorList>
    </citation>
    <scope>NUCLEOTIDE SEQUENCE</scope>
    <source>
        <tissue evidence="2">Leaves</tissue>
    </source>
</reference>
<proteinExistence type="predicted"/>
<feature type="compositionally biased region" description="Low complexity" evidence="1">
    <location>
        <begin position="1"/>
        <end position="14"/>
    </location>
</feature>
<comment type="caution">
    <text evidence="2">The sequence shown here is derived from an EMBL/GenBank/DDBJ whole genome shotgun (WGS) entry which is preliminary data.</text>
</comment>
<feature type="region of interest" description="Disordered" evidence="1">
    <location>
        <begin position="1"/>
        <end position="23"/>
    </location>
</feature>
<keyword evidence="3" id="KW-1185">Reference proteome</keyword>
<accession>A0A9K3DTU2</accession>
<dbReference type="Proteomes" id="UP000215914">
    <property type="component" value="Unassembled WGS sequence"/>
</dbReference>
<protein>
    <submittedName>
        <fullName evidence="2">Uncharacterized protein</fullName>
    </submittedName>
</protein>
<sequence length="96" mass="11143">MTNNNKTPNIQTNNSSKHTNNQKIIENTTAKLSQGPDSRFITQKVPGQAFTQEPIYPRQSITTKNKYMCRSSLPRLQLYQSTEIKERDRTSLQWVQ</sequence>
<name>A0A9K3DTU2_HELAN</name>
<gene>
    <name evidence="2" type="ORF">HanXRQr2_Chr16g0750531</name>
</gene>
<evidence type="ECO:0000313" key="2">
    <source>
        <dbReference type="EMBL" id="KAF5760193.1"/>
    </source>
</evidence>
<dbReference type="Gramene" id="mRNA:HanXRQr2_Chr16g0750531">
    <property type="protein sequence ID" value="mRNA:HanXRQr2_Chr16g0750531"/>
    <property type="gene ID" value="HanXRQr2_Chr16g0750531"/>
</dbReference>
<dbReference type="EMBL" id="MNCJ02000331">
    <property type="protein sequence ID" value="KAF5760193.1"/>
    <property type="molecule type" value="Genomic_DNA"/>
</dbReference>
<evidence type="ECO:0000256" key="1">
    <source>
        <dbReference type="SAM" id="MobiDB-lite"/>
    </source>
</evidence>
<evidence type="ECO:0000313" key="3">
    <source>
        <dbReference type="Proteomes" id="UP000215914"/>
    </source>
</evidence>
<organism evidence="2 3">
    <name type="scientific">Helianthus annuus</name>
    <name type="common">Common sunflower</name>
    <dbReference type="NCBI Taxonomy" id="4232"/>
    <lineage>
        <taxon>Eukaryota</taxon>
        <taxon>Viridiplantae</taxon>
        <taxon>Streptophyta</taxon>
        <taxon>Embryophyta</taxon>
        <taxon>Tracheophyta</taxon>
        <taxon>Spermatophyta</taxon>
        <taxon>Magnoliopsida</taxon>
        <taxon>eudicotyledons</taxon>
        <taxon>Gunneridae</taxon>
        <taxon>Pentapetalae</taxon>
        <taxon>asterids</taxon>
        <taxon>campanulids</taxon>
        <taxon>Asterales</taxon>
        <taxon>Asteraceae</taxon>
        <taxon>Asteroideae</taxon>
        <taxon>Heliantheae alliance</taxon>
        <taxon>Heliantheae</taxon>
        <taxon>Helianthus</taxon>
    </lineage>
</organism>
<reference evidence="2" key="2">
    <citation type="submission" date="2020-06" db="EMBL/GenBank/DDBJ databases">
        <title>Helianthus annuus Genome sequencing and assembly Release 2.</title>
        <authorList>
            <person name="Gouzy J."/>
            <person name="Langlade N."/>
            <person name="Munos S."/>
        </authorList>
    </citation>
    <scope>NUCLEOTIDE SEQUENCE</scope>
    <source>
        <tissue evidence="2">Leaves</tissue>
    </source>
</reference>
<dbReference type="AlphaFoldDB" id="A0A9K3DTU2"/>